<comment type="caution">
    <text evidence="1">The sequence shown here is derived from an EMBL/GenBank/DDBJ whole genome shotgun (WGS) entry which is preliminary data.</text>
</comment>
<organism evidence="1 2">
    <name type="scientific">Melastoma candidum</name>
    <dbReference type="NCBI Taxonomy" id="119954"/>
    <lineage>
        <taxon>Eukaryota</taxon>
        <taxon>Viridiplantae</taxon>
        <taxon>Streptophyta</taxon>
        <taxon>Embryophyta</taxon>
        <taxon>Tracheophyta</taxon>
        <taxon>Spermatophyta</taxon>
        <taxon>Magnoliopsida</taxon>
        <taxon>eudicotyledons</taxon>
        <taxon>Gunneridae</taxon>
        <taxon>Pentapetalae</taxon>
        <taxon>rosids</taxon>
        <taxon>malvids</taxon>
        <taxon>Myrtales</taxon>
        <taxon>Melastomataceae</taxon>
        <taxon>Melastomatoideae</taxon>
        <taxon>Melastomateae</taxon>
        <taxon>Melastoma</taxon>
    </lineage>
</organism>
<reference evidence="2" key="1">
    <citation type="journal article" date="2023" name="Front. Plant Sci.">
        <title>Chromosomal-level genome assembly of Melastoma candidum provides insights into trichome evolution.</title>
        <authorList>
            <person name="Zhong Y."/>
            <person name="Wu W."/>
            <person name="Sun C."/>
            <person name="Zou P."/>
            <person name="Liu Y."/>
            <person name="Dai S."/>
            <person name="Zhou R."/>
        </authorList>
    </citation>
    <scope>NUCLEOTIDE SEQUENCE [LARGE SCALE GENOMIC DNA]</scope>
</reference>
<sequence>MVNTCYKAAGNTIPNFLAVNFYMRSDGGGVFDVLDRMNGQTLCGCRTLTACQAGAPFGSCKKVSLPSRTPTTNTVGSFSGSVQFTNSTLSNHRRNYSVVSLLHIFLLVILLEELQNRRLMSRKLHGCTLAQSMLLSLANEEVSEFDVRVQAATMQDWLR</sequence>
<dbReference type="EMBL" id="CM042888">
    <property type="protein sequence ID" value="KAI4326083.1"/>
    <property type="molecule type" value="Genomic_DNA"/>
</dbReference>
<evidence type="ECO:0000313" key="1">
    <source>
        <dbReference type="EMBL" id="KAI4326083.1"/>
    </source>
</evidence>
<accession>A0ACB9MP17</accession>
<evidence type="ECO:0000313" key="2">
    <source>
        <dbReference type="Proteomes" id="UP001057402"/>
    </source>
</evidence>
<protein>
    <submittedName>
        <fullName evidence="1">Uncharacterized protein</fullName>
    </submittedName>
</protein>
<name>A0ACB9MP17_9MYRT</name>
<proteinExistence type="predicted"/>
<gene>
    <name evidence="1" type="ORF">MLD38_031431</name>
</gene>
<keyword evidence="2" id="KW-1185">Reference proteome</keyword>
<dbReference type="Proteomes" id="UP001057402">
    <property type="component" value="Chromosome 9"/>
</dbReference>